<evidence type="ECO:0000313" key="5">
    <source>
        <dbReference type="EMBL" id="PVZ05859.1"/>
    </source>
</evidence>
<evidence type="ECO:0000313" key="6">
    <source>
        <dbReference type="Proteomes" id="UP000245639"/>
    </source>
</evidence>
<dbReference type="PANTHER" id="PTHR30329">
    <property type="entry name" value="STATOR ELEMENT OF FLAGELLAR MOTOR COMPLEX"/>
    <property type="match status" value="1"/>
</dbReference>
<dbReference type="InterPro" id="IPR006665">
    <property type="entry name" value="OmpA-like"/>
</dbReference>
<keyword evidence="6" id="KW-1185">Reference proteome</keyword>
<dbReference type="Pfam" id="PF00691">
    <property type="entry name" value="OmpA"/>
    <property type="match status" value="1"/>
</dbReference>
<feature type="compositionally biased region" description="Low complexity" evidence="2">
    <location>
        <begin position="97"/>
        <end position="108"/>
    </location>
</feature>
<feature type="region of interest" description="Disordered" evidence="2">
    <location>
        <begin position="82"/>
        <end position="108"/>
    </location>
</feature>
<feature type="transmembrane region" description="Helical" evidence="3">
    <location>
        <begin position="56"/>
        <end position="77"/>
    </location>
</feature>
<dbReference type="GO" id="GO:0016020">
    <property type="term" value="C:membrane"/>
    <property type="evidence" value="ECO:0007669"/>
    <property type="project" value="UniProtKB-UniRule"/>
</dbReference>
<protein>
    <submittedName>
        <fullName evidence="5">Outer membrane protein OmpA-like peptidoglycan-associated protein</fullName>
    </submittedName>
</protein>
<keyword evidence="3" id="KW-1133">Transmembrane helix</keyword>
<evidence type="ECO:0000256" key="1">
    <source>
        <dbReference type="PROSITE-ProRule" id="PRU00473"/>
    </source>
</evidence>
<proteinExistence type="predicted"/>
<dbReference type="AlphaFoldDB" id="A0A2U1F155"/>
<dbReference type="InterPro" id="IPR050330">
    <property type="entry name" value="Bact_OuterMem_StrucFunc"/>
</dbReference>
<feature type="domain" description="OmpA-like" evidence="4">
    <location>
        <begin position="115"/>
        <end position="226"/>
    </location>
</feature>
<dbReference type="PANTHER" id="PTHR30329:SF21">
    <property type="entry name" value="LIPOPROTEIN YIAD-RELATED"/>
    <property type="match status" value="1"/>
</dbReference>
<evidence type="ECO:0000256" key="3">
    <source>
        <dbReference type="SAM" id="Phobius"/>
    </source>
</evidence>
<dbReference type="Proteomes" id="UP000245639">
    <property type="component" value="Unassembled WGS sequence"/>
</dbReference>
<feature type="compositionally biased region" description="Pro residues" evidence="2">
    <location>
        <begin position="82"/>
        <end position="96"/>
    </location>
</feature>
<dbReference type="InterPro" id="IPR036737">
    <property type="entry name" value="OmpA-like_sf"/>
</dbReference>
<evidence type="ECO:0000256" key="2">
    <source>
        <dbReference type="SAM" id="MobiDB-lite"/>
    </source>
</evidence>
<gene>
    <name evidence="5" type="ORF">C8D89_114115</name>
</gene>
<keyword evidence="1 3" id="KW-0472">Membrane</keyword>
<dbReference type="Gene3D" id="3.30.1330.60">
    <property type="entry name" value="OmpA-like domain"/>
    <property type="match status" value="1"/>
</dbReference>
<accession>A0A2U1F155</accession>
<feature type="region of interest" description="Disordered" evidence="2">
    <location>
        <begin position="13"/>
        <end position="34"/>
    </location>
</feature>
<reference evidence="5 6" key="1">
    <citation type="submission" date="2018-04" db="EMBL/GenBank/DDBJ databases">
        <title>Genomic Encyclopedia of Type Strains, Phase IV (KMG-IV): sequencing the most valuable type-strain genomes for metagenomic binning, comparative biology and taxonomic classification.</title>
        <authorList>
            <person name="Goeker M."/>
        </authorList>
    </citation>
    <scope>NUCLEOTIDE SEQUENCE [LARGE SCALE GENOMIC DNA]</scope>
    <source>
        <strain evidence="5 6">DSM 45771</strain>
    </source>
</reference>
<comment type="caution">
    <text evidence="5">The sequence shown here is derived from an EMBL/GenBank/DDBJ whole genome shotgun (WGS) entry which is preliminary data.</text>
</comment>
<name>A0A2U1F155_9PSEU</name>
<evidence type="ECO:0000259" key="4">
    <source>
        <dbReference type="PROSITE" id="PS51123"/>
    </source>
</evidence>
<dbReference type="PROSITE" id="PS51123">
    <property type="entry name" value="OMPA_2"/>
    <property type="match status" value="1"/>
</dbReference>
<organism evidence="5 6">
    <name type="scientific">Actinomycetospora cinnamomea</name>
    <dbReference type="NCBI Taxonomy" id="663609"/>
    <lineage>
        <taxon>Bacteria</taxon>
        <taxon>Bacillati</taxon>
        <taxon>Actinomycetota</taxon>
        <taxon>Actinomycetes</taxon>
        <taxon>Pseudonocardiales</taxon>
        <taxon>Pseudonocardiaceae</taxon>
        <taxon>Actinomycetospora</taxon>
    </lineage>
</organism>
<dbReference type="EMBL" id="QEKW01000014">
    <property type="protein sequence ID" value="PVZ05859.1"/>
    <property type="molecule type" value="Genomic_DNA"/>
</dbReference>
<keyword evidence="3" id="KW-0812">Transmembrane</keyword>
<sequence length="226" mass="22343">MRHDLGEEVARAVTGGGGGLHRGRVTGRPGGARWWGGTGPAGGGSHAARAGGRRGVLALVTLLAVLAAGGVVAALALGGEEPAPPTAAAPPSPRPDAAPGAAGETGTTDPRVLQQTLDEVTAEAPLRFAPDTATPTPEAAAAVDRLAAALRASPGPTVTVEGHTAPVGEGGQRAVALSEDRAAEIARRLEAAGVPPARLRVIGVGSARPLASLEESRRVELDVTPS</sequence>
<dbReference type="SUPFAM" id="SSF103088">
    <property type="entry name" value="OmpA-like"/>
    <property type="match status" value="1"/>
</dbReference>